<dbReference type="GO" id="GO:0006508">
    <property type="term" value="P:proteolysis"/>
    <property type="evidence" value="ECO:0007669"/>
    <property type="project" value="InterPro"/>
</dbReference>
<protein>
    <recommendedName>
        <fullName evidence="1">Peptidase M41 domain-containing protein</fullName>
    </recommendedName>
</protein>
<dbReference type="GO" id="GO:0005524">
    <property type="term" value="F:ATP binding"/>
    <property type="evidence" value="ECO:0007669"/>
    <property type="project" value="InterPro"/>
</dbReference>
<organism evidence="2 3">
    <name type="scientific">Chryseosolibacter histidini</name>
    <dbReference type="NCBI Taxonomy" id="2782349"/>
    <lineage>
        <taxon>Bacteria</taxon>
        <taxon>Pseudomonadati</taxon>
        <taxon>Bacteroidota</taxon>
        <taxon>Cytophagia</taxon>
        <taxon>Cytophagales</taxon>
        <taxon>Chryseotaleaceae</taxon>
        <taxon>Chryseosolibacter</taxon>
    </lineage>
</organism>
<dbReference type="Gene3D" id="1.20.58.760">
    <property type="entry name" value="Peptidase M41"/>
    <property type="match status" value="1"/>
</dbReference>
<keyword evidence="3" id="KW-1185">Reference proteome</keyword>
<dbReference type="GO" id="GO:0004176">
    <property type="term" value="F:ATP-dependent peptidase activity"/>
    <property type="evidence" value="ECO:0007669"/>
    <property type="project" value="InterPro"/>
</dbReference>
<comment type="caution">
    <text evidence="2">The sequence shown here is derived from an EMBL/GenBank/DDBJ whole genome shotgun (WGS) entry which is preliminary data.</text>
</comment>
<dbReference type="Gene3D" id="3.40.50.300">
    <property type="entry name" value="P-loop containing nucleotide triphosphate hydrolases"/>
    <property type="match status" value="1"/>
</dbReference>
<dbReference type="PANTHER" id="PTHR23076:SF110">
    <property type="entry name" value="INACTIVE ATP-DEPENDENT ZINC METALLOPROTEASE FTSHI 3, CHLOROPLASTIC-RELATED"/>
    <property type="match status" value="1"/>
</dbReference>
<dbReference type="SUPFAM" id="SSF140990">
    <property type="entry name" value="FtsH protease domain-like"/>
    <property type="match status" value="1"/>
</dbReference>
<sequence>METNISHSELILRKQKLEQVKSELKAKFLGLDGIIDEVTSLIMPWYLFPEAQLRPTIINLWGLTGSGKTALVQAFVEQLEYRKFYSHIDMGEFESDSATWIKNILTDDLDFFHEKPALICLDEFQFARTLDGNNNELGKDKLRVIWDLLDSGKIEYIPGQGTYYLFRAENCLRRIDKAIKEGVTLANGRIEYGLDRFSTIFSGFFFDYNDRSHATQDENYFMSDDFVNGMFYLFDDDECSRDHIKEMVKASTLDALKILITKGMHTRPATKTLDLSHCLIFVLGNLDEAYTMSHNMNPDISADEFHEQTSKITIADIKRALRKRFRPEQIARLGNNHVIYKSFNNAQFRLLIRQELQRIADFVLQQFRWKVSFDESVVNIVYAEGVFPAQGTRPVLTTVKNLIESRISSVVVSILEYQLKIDEIEWRFDNGNFEYTLKDANGVAVLTVSDPGRLKLEDLRKSIDPEIQAHTAVHEAGHAVLAALTLRIVPTVVVSRTASDMEGFCLVNFPKGPMTRQSLKKDIVITLGGLVAERMIFGEDMTSSGVCSDIEEASRLANKAIREYGMGSDPLRLALQAQNDDAFLVTDKYTTEAIRIIKECEAEAERILTNNKLLLLKMSEYLTTHSRMEEPMIETYVKRYGQEEWIQTQGLIKNDQYYKFNTILQGQIKDLQNESVDSEIERIISTVREESTV</sequence>
<dbReference type="AlphaFoldDB" id="A0AAP2DKV9"/>
<evidence type="ECO:0000313" key="3">
    <source>
        <dbReference type="Proteomes" id="UP001319200"/>
    </source>
</evidence>
<dbReference type="InterPro" id="IPR000642">
    <property type="entry name" value="Peptidase_M41"/>
</dbReference>
<proteinExistence type="predicted"/>
<accession>A0AAP2DKV9</accession>
<evidence type="ECO:0000313" key="2">
    <source>
        <dbReference type="EMBL" id="MBT1697037.1"/>
    </source>
</evidence>
<dbReference type="InterPro" id="IPR027417">
    <property type="entry name" value="P-loop_NTPase"/>
</dbReference>
<dbReference type="Pfam" id="PF01434">
    <property type="entry name" value="Peptidase_M41"/>
    <property type="match status" value="1"/>
</dbReference>
<dbReference type="EMBL" id="JAHESF010000007">
    <property type="protein sequence ID" value="MBT1697037.1"/>
    <property type="molecule type" value="Genomic_DNA"/>
</dbReference>
<reference evidence="2 3" key="1">
    <citation type="submission" date="2021-05" db="EMBL/GenBank/DDBJ databases">
        <title>A Polyphasic approach of four new species of the genus Ohtaekwangia: Ohtaekwangia histidinii sp. nov., Ohtaekwangia cretensis sp. nov., Ohtaekwangia indiensis sp. nov., Ohtaekwangia reichenbachii sp. nov. from diverse environment.</title>
        <authorList>
            <person name="Octaviana S."/>
        </authorList>
    </citation>
    <scope>NUCLEOTIDE SEQUENCE [LARGE SCALE GENOMIC DNA]</scope>
    <source>
        <strain evidence="2 3">PWU4</strain>
    </source>
</reference>
<dbReference type="SUPFAM" id="SSF52540">
    <property type="entry name" value="P-loop containing nucleoside triphosphate hydrolases"/>
    <property type="match status" value="1"/>
</dbReference>
<dbReference type="PANTHER" id="PTHR23076">
    <property type="entry name" value="METALLOPROTEASE M41 FTSH"/>
    <property type="match status" value="1"/>
</dbReference>
<name>A0AAP2DKV9_9BACT</name>
<evidence type="ECO:0000259" key="1">
    <source>
        <dbReference type="Pfam" id="PF01434"/>
    </source>
</evidence>
<dbReference type="RefSeq" id="WP_254162710.1">
    <property type="nucleotide sequence ID" value="NZ_JAHESF010000007.1"/>
</dbReference>
<dbReference type="Proteomes" id="UP001319200">
    <property type="component" value="Unassembled WGS sequence"/>
</dbReference>
<gene>
    <name evidence="2" type="ORF">KK083_09140</name>
</gene>
<feature type="domain" description="Peptidase M41" evidence="1">
    <location>
        <begin position="463"/>
        <end position="628"/>
    </location>
</feature>
<dbReference type="GO" id="GO:0004222">
    <property type="term" value="F:metalloendopeptidase activity"/>
    <property type="evidence" value="ECO:0007669"/>
    <property type="project" value="InterPro"/>
</dbReference>
<dbReference type="InterPro" id="IPR037219">
    <property type="entry name" value="Peptidase_M41-like"/>
</dbReference>